<keyword evidence="3" id="KW-1185">Reference proteome</keyword>
<evidence type="ECO:0000313" key="2">
    <source>
        <dbReference type="EMBL" id="CAI0386527.1"/>
    </source>
</evidence>
<gene>
    <name evidence="2" type="ORF">LITE_LOCUS5145</name>
</gene>
<name>A0AAV0HNV9_9ROSI</name>
<organism evidence="2 3">
    <name type="scientific">Linum tenue</name>
    <dbReference type="NCBI Taxonomy" id="586396"/>
    <lineage>
        <taxon>Eukaryota</taxon>
        <taxon>Viridiplantae</taxon>
        <taxon>Streptophyta</taxon>
        <taxon>Embryophyta</taxon>
        <taxon>Tracheophyta</taxon>
        <taxon>Spermatophyta</taxon>
        <taxon>Magnoliopsida</taxon>
        <taxon>eudicotyledons</taxon>
        <taxon>Gunneridae</taxon>
        <taxon>Pentapetalae</taxon>
        <taxon>rosids</taxon>
        <taxon>fabids</taxon>
        <taxon>Malpighiales</taxon>
        <taxon>Linaceae</taxon>
        <taxon>Linum</taxon>
    </lineage>
</organism>
<comment type="caution">
    <text evidence="2">The sequence shown here is derived from an EMBL/GenBank/DDBJ whole genome shotgun (WGS) entry which is preliminary data.</text>
</comment>
<protein>
    <submittedName>
        <fullName evidence="2">Uncharacterized protein</fullName>
    </submittedName>
</protein>
<dbReference type="Proteomes" id="UP001154282">
    <property type="component" value="Unassembled WGS sequence"/>
</dbReference>
<dbReference type="EMBL" id="CAMGYJ010000002">
    <property type="protein sequence ID" value="CAI0386527.1"/>
    <property type="molecule type" value="Genomic_DNA"/>
</dbReference>
<evidence type="ECO:0000256" key="1">
    <source>
        <dbReference type="SAM" id="MobiDB-lite"/>
    </source>
</evidence>
<accession>A0AAV0HNV9</accession>
<reference evidence="2" key="1">
    <citation type="submission" date="2022-08" db="EMBL/GenBank/DDBJ databases">
        <authorList>
            <person name="Gutierrez-Valencia J."/>
        </authorList>
    </citation>
    <scope>NUCLEOTIDE SEQUENCE</scope>
</reference>
<evidence type="ECO:0000313" key="3">
    <source>
        <dbReference type="Proteomes" id="UP001154282"/>
    </source>
</evidence>
<sequence>MASPRREITVEEEGQVREASPRREIPDEETEFIPKLVFIPKLETEFDPELAVAALSAIKDAAAAAAIKGKVEVGFDLCSHISSVGFQMIDAFTESQELPMNSVQCKALFGEGLIHASLFEPETLRGCLLGSSSWSCTVVRMLRWGYTCSPCKASNLYEPEWLDLLQLITNYFIAKLSWYMMTWTCLEECFDFNQSEAILATTGIGRPPGQMDPKTFLLKRFNATAEGRVSMPVRS</sequence>
<dbReference type="AlphaFoldDB" id="A0AAV0HNV9"/>
<proteinExistence type="predicted"/>
<feature type="region of interest" description="Disordered" evidence="1">
    <location>
        <begin position="1"/>
        <end position="25"/>
    </location>
</feature>